<keyword evidence="2" id="KW-0560">Oxidoreductase</keyword>
<evidence type="ECO:0000259" key="4">
    <source>
        <dbReference type="SMART" id="SM00861"/>
    </source>
</evidence>
<dbReference type="InterPro" id="IPR009014">
    <property type="entry name" value="Transketo_C/PFOR_II"/>
</dbReference>
<dbReference type="eggNOG" id="COG0022">
    <property type="taxonomic scope" value="Bacteria"/>
</dbReference>
<accession>V7IAK4</accession>
<keyword evidence="3" id="KW-0786">Thiamine pyrophosphate</keyword>
<gene>
    <name evidence="5" type="ORF">T472_0201370</name>
</gene>
<dbReference type="Gene3D" id="3.40.50.970">
    <property type="match status" value="1"/>
</dbReference>
<organism evidence="5 6">
    <name type="scientific">Youngiibacter fragilis 232.1</name>
    <dbReference type="NCBI Taxonomy" id="994573"/>
    <lineage>
        <taxon>Bacteria</taxon>
        <taxon>Bacillati</taxon>
        <taxon>Bacillota</taxon>
        <taxon>Clostridia</taxon>
        <taxon>Eubacteriales</taxon>
        <taxon>Clostridiaceae</taxon>
        <taxon>Youngiibacter</taxon>
    </lineage>
</organism>
<dbReference type="EMBL" id="AXUN02000018">
    <property type="protein sequence ID" value="ETA82379.1"/>
    <property type="molecule type" value="Genomic_DNA"/>
</dbReference>
<dbReference type="PANTHER" id="PTHR43257">
    <property type="entry name" value="PYRUVATE DEHYDROGENASE E1 COMPONENT BETA SUBUNIT"/>
    <property type="match status" value="1"/>
</dbReference>
<dbReference type="Pfam" id="PF02779">
    <property type="entry name" value="Transket_pyr"/>
    <property type="match status" value="1"/>
</dbReference>
<dbReference type="InterPro" id="IPR005475">
    <property type="entry name" value="Transketolase-like_Pyr-bd"/>
</dbReference>
<dbReference type="GO" id="GO:0016491">
    <property type="term" value="F:oxidoreductase activity"/>
    <property type="evidence" value="ECO:0007669"/>
    <property type="project" value="UniProtKB-KW"/>
</dbReference>
<dbReference type="Pfam" id="PF02780">
    <property type="entry name" value="Transketolase_C"/>
    <property type="match status" value="1"/>
</dbReference>
<evidence type="ECO:0000313" key="6">
    <source>
        <dbReference type="Proteomes" id="UP000017747"/>
    </source>
</evidence>
<dbReference type="OrthoDB" id="8732661at2"/>
<name>V7IAK4_9CLOT</name>
<dbReference type="FunFam" id="3.40.50.970:FF:000001">
    <property type="entry name" value="Pyruvate dehydrogenase E1 beta subunit"/>
    <property type="match status" value="1"/>
</dbReference>
<reference evidence="5 6" key="1">
    <citation type="journal article" date="2014" name="Genome Announc.">
        <title>Genome Sequence of Youngiibacter fragilis, the Type Strain of the Genus Youngiibacter.</title>
        <authorList>
            <person name="Wawrik C.B."/>
            <person name="Callaghan A.V."/>
            <person name="Stamps B.W."/>
            <person name="Wawrik B."/>
        </authorList>
    </citation>
    <scope>NUCLEOTIDE SEQUENCE [LARGE SCALE GENOMIC DNA]</scope>
    <source>
        <strain evidence="5 6">232.1</strain>
    </source>
</reference>
<dbReference type="Gene3D" id="3.40.50.920">
    <property type="match status" value="1"/>
</dbReference>
<dbReference type="PANTHER" id="PTHR43257:SF2">
    <property type="entry name" value="PYRUVATE DEHYDROGENASE E1 COMPONENT SUBUNIT BETA"/>
    <property type="match status" value="1"/>
</dbReference>
<protein>
    <submittedName>
        <fullName evidence="5">TPP-dependent acetoin dehydrogenase complex, E1 protein subunit beta</fullName>
    </submittedName>
</protein>
<comment type="cofactor">
    <cofactor evidence="1">
        <name>thiamine diphosphate</name>
        <dbReference type="ChEBI" id="CHEBI:58937"/>
    </cofactor>
</comment>
<dbReference type="InterPro" id="IPR033248">
    <property type="entry name" value="Transketolase_C"/>
</dbReference>
<dbReference type="NCBIfam" id="NF006667">
    <property type="entry name" value="PRK09212.1"/>
    <property type="match status" value="1"/>
</dbReference>
<dbReference type="SUPFAM" id="SSF52922">
    <property type="entry name" value="TK C-terminal domain-like"/>
    <property type="match status" value="1"/>
</dbReference>
<feature type="domain" description="Transketolase-like pyrimidine-binding" evidence="4">
    <location>
        <begin position="4"/>
        <end position="177"/>
    </location>
</feature>
<keyword evidence="6" id="KW-1185">Reference proteome</keyword>
<dbReference type="Proteomes" id="UP000017747">
    <property type="component" value="Unassembled WGS sequence"/>
</dbReference>
<sequence>MREKMFAEAIAEAMMGEMAKDPNIFIAGEDVSWGGSFGMYLTVKKDYADRLIDTPITETAIAGLGLGSALVGLRPILEFNFNDFMLVAFDEIANQIAKFSYMNGGQVKLPIVLLAEYGITGGAAAQHSQSLESLFCHIPGLKVVIPSNPADAKGLMTAAIRDDSPVVFMQSLSTLAVKGDTPEGDYVVPLGKSAVAREGKDVTIVSWGNILHNSLKAAEILASEGISAEVVDVRTLVPFDREGILESIAKTHKLVIAHEAVKQGGFGAEIAAVVAEYGMDLLDAPIARLGAPFCPVPFSPPLEAEYKVSPDKIVAAVKSLF</sequence>
<dbReference type="PATRIC" id="fig|994573.3.peg.254"/>
<evidence type="ECO:0000313" key="5">
    <source>
        <dbReference type="EMBL" id="ETA82379.1"/>
    </source>
</evidence>
<dbReference type="FunFam" id="3.40.50.920:FF:000001">
    <property type="entry name" value="Pyruvate dehydrogenase E1 beta subunit"/>
    <property type="match status" value="1"/>
</dbReference>
<dbReference type="SUPFAM" id="SSF52518">
    <property type="entry name" value="Thiamin diphosphate-binding fold (THDP-binding)"/>
    <property type="match status" value="1"/>
</dbReference>
<dbReference type="AlphaFoldDB" id="V7IAK4"/>
<dbReference type="STRING" id="994573.T472_0201370"/>
<evidence type="ECO:0000256" key="1">
    <source>
        <dbReference type="ARBA" id="ARBA00001964"/>
    </source>
</evidence>
<dbReference type="SMART" id="SM00861">
    <property type="entry name" value="Transket_pyr"/>
    <property type="match status" value="1"/>
</dbReference>
<dbReference type="RefSeq" id="WP_023383430.1">
    <property type="nucleotide sequence ID" value="NZ_AXUN02000018.1"/>
</dbReference>
<dbReference type="CDD" id="cd07036">
    <property type="entry name" value="TPP_PYR_E1-PDHc-beta_like"/>
    <property type="match status" value="1"/>
</dbReference>
<proteinExistence type="predicted"/>
<evidence type="ECO:0000256" key="2">
    <source>
        <dbReference type="ARBA" id="ARBA00023002"/>
    </source>
</evidence>
<evidence type="ECO:0000256" key="3">
    <source>
        <dbReference type="ARBA" id="ARBA00023052"/>
    </source>
</evidence>
<dbReference type="InterPro" id="IPR029061">
    <property type="entry name" value="THDP-binding"/>
</dbReference>
<comment type="caution">
    <text evidence="5">The sequence shown here is derived from an EMBL/GenBank/DDBJ whole genome shotgun (WGS) entry which is preliminary data.</text>
</comment>